<comment type="caution">
    <text evidence="2">The sequence shown here is derived from an EMBL/GenBank/DDBJ whole genome shotgun (WGS) entry which is preliminary data.</text>
</comment>
<dbReference type="EMBL" id="LKHV02000001">
    <property type="protein sequence ID" value="MCS5708564.1"/>
    <property type="molecule type" value="Genomic_DNA"/>
</dbReference>
<organism evidence="2">
    <name type="scientific">Candidatus Berkiella cookevillensis</name>
    <dbReference type="NCBI Taxonomy" id="437022"/>
    <lineage>
        <taxon>Bacteria</taxon>
        <taxon>Pseudomonadati</taxon>
        <taxon>Pseudomonadota</taxon>
        <taxon>Gammaproteobacteria</taxon>
        <taxon>Candidatus Berkiellales</taxon>
        <taxon>Candidatus Berkiellaceae</taxon>
        <taxon>Candidatus Berkiella</taxon>
    </lineage>
</organism>
<dbReference type="RefSeq" id="WP_057622499.1">
    <property type="nucleotide sequence ID" value="NZ_LKHV02000001.1"/>
</dbReference>
<protein>
    <submittedName>
        <fullName evidence="2">Uncharacterized protein</fullName>
    </submittedName>
</protein>
<proteinExistence type="predicted"/>
<keyword evidence="1" id="KW-0812">Transmembrane</keyword>
<dbReference type="STRING" id="437022.CC99x_00076"/>
<feature type="transmembrane region" description="Helical" evidence="1">
    <location>
        <begin position="41"/>
        <end position="65"/>
    </location>
</feature>
<keyword evidence="1" id="KW-1133">Transmembrane helix</keyword>
<dbReference type="EMBL" id="LKHV01000001">
    <property type="protein sequence ID" value="KRG19855.1"/>
    <property type="molecule type" value="Genomic_DNA"/>
</dbReference>
<accession>A0A0Q9YH04</accession>
<evidence type="ECO:0000313" key="4">
    <source>
        <dbReference type="Proteomes" id="UP000051494"/>
    </source>
</evidence>
<reference evidence="3" key="2">
    <citation type="journal article" date="2016" name="Genome Announc.">
        <title>Draft Genome Sequences of Two Novel Amoeba-Resistant Intranuclear Bacteria, 'Candidatus Berkiella cookevillensis' and 'Candidatus Berkiella aquae'.</title>
        <authorList>
            <person name="Mehari Y.T."/>
            <person name="Arivett B.A."/>
            <person name="Farone A.L."/>
            <person name="Gunderson J.H."/>
            <person name="Farone M.B."/>
        </authorList>
    </citation>
    <scope>NUCLEOTIDE SEQUENCE</scope>
    <source>
        <strain evidence="3">CC99</strain>
    </source>
</reference>
<keyword evidence="1" id="KW-0472">Membrane</keyword>
<evidence type="ECO:0000313" key="3">
    <source>
        <dbReference type="EMBL" id="MCS5708564.1"/>
    </source>
</evidence>
<dbReference type="Proteomes" id="UP000051494">
    <property type="component" value="Unassembled WGS sequence"/>
</dbReference>
<evidence type="ECO:0000256" key="1">
    <source>
        <dbReference type="SAM" id="Phobius"/>
    </source>
</evidence>
<keyword evidence="4" id="KW-1185">Reference proteome</keyword>
<sequence>MKESVAKGLSYLWSSLKLNPIKEAFNAVIGFFQGNKRLRNLGMFVVLVGGMAGGCVLFIEVPAFYDWGSAIVDGIIPETIINGFNGLSDGAGAVVIDICTGALGLWLGGATAGTAAKQVYRTIAYQIGGNTNTEYVFTASEIDKLNVLLGVNAGEDPQPNCGRGGIHAVTSHILPLNCFANFQRGLVSDERNQAREATLGAIQDMVARKNDYKHDGTDRDSELGHALREFLSGRFMPALQYYRKRRLQADDRVADAEGIINEVDQLLNGEVHNPAQSANLDIAVQRRLGQKLKHFRTCNSTPARYNLFPKSMIEPLVQTWGDLQALKLEAQTQLAKQQRVSAEAEQVRQRFGVLSV</sequence>
<reference evidence="3" key="3">
    <citation type="submission" date="2021-06" db="EMBL/GenBank/DDBJ databases">
        <title>Genomic Description and Analysis of Intracellular Bacteria, Candidatus Berkiella cookevillensis and Candidatus Berkiella aquae.</title>
        <authorList>
            <person name="Kidane D.T."/>
            <person name="Mehari Y.T."/>
            <person name="Rice F.C."/>
            <person name="Arivett B.A."/>
            <person name="Farone A.L."/>
            <person name="Berk S.G."/>
            <person name="Farone M.B."/>
        </authorList>
    </citation>
    <scope>NUCLEOTIDE SEQUENCE</scope>
    <source>
        <strain evidence="3">CC99</strain>
    </source>
</reference>
<dbReference type="AlphaFoldDB" id="A0A0Q9YH04"/>
<gene>
    <name evidence="2" type="ORF">CC99x_00076</name>
    <name evidence="3" type="ORF">CC99x_006535</name>
</gene>
<evidence type="ECO:0000313" key="2">
    <source>
        <dbReference type="EMBL" id="KRG19855.1"/>
    </source>
</evidence>
<name>A0A0Q9YH04_9GAMM</name>
<reference evidence="2" key="1">
    <citation type="submission" date="2015-09" db="EMBL/GenBank/DDBJ databases">
        <title>Draft Genome Sequences of Two Novel Amoeba-resistant Intranuclear Bacteria, Candidatus Berkiella cookevillensis and Candidatus Berkiella aquae.</title>
        <authorList>
            <person name="Mehari Y.T."/>
            <person name="Arivett B.A."/>
            <person name="Farone A.L."/>
            <person name="Gunderson J.H."/>
            <person name="Farone M.B."/>
        </authorList>
    </citation>
    <scope>NUCLEOTIDE SEQUENCE [LARGE SCALE GENOMIC DNA]</scope>
    <source>
        <strain evidence="2">CC99</strain>
    </source>
</reference>